<evidence type="ECO:0000256" key="2">
    <source>
        <dbReference type="ARBA" id="ARBA00022695"/>
    </source>
</evidence>
<dbReference type="PANTHER" id="PTHR43584:SF8">
    <property type="entry name" value="N-ACETYLMURAMATE ALPHA-1-PHOSPHATE URIDYLYLTRANSFERASE"/>
    <property type="match status" value="1"/>
</dbReference>
<dbReference type="GO" id="GO:0016779">
    <property type="term" value="F:nucleotidyltransferase activity"/>
    <property type="evidence" value="ECO:0007669"/>
    <property type="project" value="UniProtKB-KW"/>
</dbReference>
<keyword evidence="1" id="KW-0808">Transferase</keyword>
<dbReference type="InterPro" id="IPR005835">
    <property type="entry name" value="NTP_transferase_dom"/>
</dbReference>
<dbReference type="CDD" id="cd06422">
    <property type="entry name" value="NTP_transferase_like_1"/>
    <property type="match status" value="1"/>
</dbReference>
<evidence type="ECO:0000259" key="3">
    <source>
        <dbReference type="Pfam" id="PF00483"/>
    </source>
</evidence>
<dbReference type="Proteomes" id="UP000784286">
    <property type="component" value="Unassembled WGS sequence"/>
</dbReference>
<dbReference type="Pfam" id="PF00483">
    <property type="entry name" value="NTP_transferase"/>
    <property type="match status" value="1"/>
</dbReference>
<reference evidence="4" key="1">
    <citation type="journal article" date="2021" name="PeerJ">
        <title>Extensive microbial diversity within the chicken gut microbiome revealed by metagenomics and culture.</title>
        <authorList>
            <person name="Gilroy R."/>
            <person name="Ravi A."/>
            <person name="Getino M."/>
            <person name="Pursley I."/>
            <person name="Horton D.L."/>
            <person name="Alikhan N.F."/>
            <person name="Baker D."/>
            <person name="Gharbi K."/>
            <person name="Hall N."/>
            <person name="Watson M."/>
            <person name="Adriaenssens E.M."/>
            <person name="Foster-Nyarko E."/>
            <person name="Jarju S."/>
            <person name="Secka A."/>
            <person name="Antonio M."/>
            <person name="Oren A."/>
            <person name="Chaudhuri R.R."/>
            <person name="La Ragione R."/>
            <person name="Hildebrand F."/>
            <person name="Pallen M.J."/>
        </authorList>
    </citation>
    <scope>NUCLEOTIDE SEQUENCE</scope>
    <source>
        <strain evidence="4">8470</strain>
    </source>
</reference>
<sequence length="245" mass="27595">MKAMIFAAGLGTRLKPLTDHMPKALVKVNGRPMLEHIILKLKASGFTEIVVNIHHFGEQIIDFLQANGNFGLNIHISDERDQLLDTGGGIRKASAFLQGNEPFLVHNVDILSNTDLRNLYLHHLKEGSDATLLVSQRATSRYLLFDGNNVLKGWINKQTGETKPEGFVCTPGLYKAYAFSGIHVLSPSIYRYMNEQWKGKFSIMDFYLQNCQHATLKGFFDKDLRLIDIGKPETLAQAEQFINTM</sequence>
<protein>
    <submittedName>
        <fullName evidence="4">Nucleotidyltransferase family protein</fullName>
    </submittedName>
</protein>
<evidence type="ECO:0000313" key="5">
    <source>
        <dbReference type="Proteomes" id="UP000784286"/>
    </source>
</evidence>
<dbReference type="Gene3D" id="3.90.550.10">
    <property type="entry name" value="Spore Coat Polysaccharide Biosynthesis Protein SpsA, Chain A"/>
    <property type="match status" value="1"/>
</dbReference>
<organism evidence="4 5">
    <name type="scientific">Candidatus Phocaeicola excrementipullorum</name>
    <dbReference type="NCBI Taxonomy" id="2838731"/>
    <lineage>
        <taxon>Bacteria</taxon>
        <taxon>Pseudomonadati</taxon>
        <taxon>Bacteroidota</taxon>
        <taxon>Bacteroidia</taxon>
        <taxon>Bacteroidales</taxon>
        <taxon>Bacteroidaceae</taxon>
        <taxon>Phocaeicola</taxon>
    </lineage>
</organism>
<dbReference type="InterPro" id="IPR050065">
    <property type="entry name" value="GlmU-like"/>
</dbReference>
<evidence type="ECO:0000313" key="4">
    <source>
        <dbReference type="EMBL" id="MBU3856032.1"/>
    </source>
</evidence>
<dbReference type="AlphaFoldDB" id="A0A948X139"/>
<accession>A0A948X139</accession>
<dbReference type="PANTHER" id="PTHR43584">
    <property type="entry name" value="NUCLEOTIDYL TRANSFERASE"/>
    <property type="match status" value="1"/>
</dbReference>
<proteinExistence type="predicted"/>
<feature type="domain" description="Nucleotidyl transferase" evidence="3">
    <location>
        <begin position="2"/>
        <end position="243"/>
    </location>
</feature>
<dbReference type="InterPro" id="IPR029044">
    <property type="entry name" value="Nucleotide-diphossugar_trans"/>
</dbReference>
<comment type="caution">
    <text evidence="4">The sequence shown here is derived from an EMBL/GenBank/DDBJ whole genome shotgun (WGS) entry which is preliminary data.</text>
</comment>
<reference evidence="4" key="2">
    <citation type="submission" date="2021-04" db="EMBL/GenBank/DDBJ databases">
        <authorList>
            <person name="Gilroy R."/>
        </authorList>
    </citation>
    <scope>NUCLEOTIDE SEQUENCE</scope>
    <source>
        <strain evidence="4">8470</strain>
    </source>
</reference>
<keyword evidence="2" id="KW-0548">Nucleotidyltransferase</keyword>
<dbReference type="EMBL" id="JAHLFJ010000053">
    <property type="protein sequence ID" value="MBU3856032.1"/>
    <property type="molecule type" value="Genomic_DNA"/>
</dbReference>
<name>A0A948X139_9BACT</name>
<evidence type="ECO:0000256" key="1">
    <source>
        <dbReference type="ARBA" id="ARBA00022679"/>
    </source>
</evidence>
<dbReference type="SUPFAM" id="SSF53448">
    <property type="entry name" value="Nucleotide-diphospho-sugar transferases"/>
    <property type="match status" value="1"/>
</dbReference>
<gene>
    <name evidence="4" type="ORF">H9928_05670</name>
</gene>